<name>A0ABS5LJ32_9BACI</name>
<dbReference type="Pfam" id="PF19078">
    <property type="entry name" value="Big_12"/>
    <property type="match status" value="1"/>
</dbReference>
<organism evidence="5 6">
    <name type="scientific">Metabacillus flavus</name>
    <dbReference type="NCBI Taxonomy" id="2823519"/>
    <lineage>
        <taxon>Bacteria</taxon>
        <taxon>Bacillati</taxon>
        <taxon>Bacillota</taxon>
        <taxon>Bacilli</taxon>
        <taxon>Bacillales</taxon>
        <taxon>Bacillaceae</taxon>
        <taxon>Metabacillus</taxon>
    </lineage>
</organism>
<proteinExistence type="predicted"/>
<evidence type="ECO:0000313" key="5">
    <source>
        <dbReference type="EMBL" id="MBS2970737.1"/>
    </source>
</evidence>
<dbReference type="Gene3D" id="2.60.40.1220">
    <property type="match status" value="1"/>
</dbReference>
<feature type="chain" id="PRO_5046111144" description="SbsC C-terminal domain-containing protein" evidence="2">
    <location>
        <begin position="29"/>
        <end position="878"/>
    </location>
</feature>
<accession>A0ABS5LJ32</accession>
<dbReference type="InterPro" id="IPR044048">
    <property type="entry name" value="Big_12"/>
</dbReference>
<gene>
    <name evidence="5" type="ORF">J9317_18495</name>
</gene>
<dbReference type="Gene3D" id="1.20.58.780">
    <property type="match status" value="1"/>
</dbReference>
<keyword evidence="6" id="KW-1185">Reference proteome</keyword>
<dbReference type="InterPro" id="IPR041378">
    <property type="entry name" value="S-layer_SbsC_C"/>
</dbReference>
<dbReference type="Proteomes" id="UP000682403">
    <property type="component" value="Unassembled WGS sequence"/>
</dbReference>
<evidence type="ECO:0000259" key="4">
    <source>
        <dbReference type="Pfam" id="PF19078"/>
    </source>
</evidence>
<protein>
    <recommendedName>
        <fullName evidence="7">SbsC C-terminal domain-containing protein</fullName>
    </recommendedName>
</protein>
<dbReference type="InterPro" id="IPR014755">
    <property type="entry name" value="Cu-Rt/internalin_Ig-like"/>
</dbReference>
<feature type="signal peptide" evidence="2">
    <location>
        <begin position="1"/>
        <end position="28"/>
    </location>
</feature>
<comment type="caution">
    <text evidence="5">The sequence shown here is derived from an EMBL/GenBank/DDBJ whole genome shotgun (WGS) entry which is preliminary data.</text>
</comment>
<reference evidence="5 6" key="1">
    <citation type="submission" date="2021-04" db="EMBL/GenBank/DDBJ databases">
        <title>Metabacillus sp. strain KIGAM252 whole genome sequence.</title>
        <authorList>
            <person name="Seo M.-J."/>
            <person name="Cho E.-S."/>
            <person name="Hwang C.Y."/>
            <person name="Yoon D.J."/>
        </authorList>
    </citation>
    <scope>NUCLEOTIDE SEQUENCE [LARGE SCALE GENOMIC DNA]</scope>
    <source>
        <strain evidence="5 6">KIGAM252</strain>
    </source>
</reference>
<evidence type="ECO:0000256" key="2">
    <source>
        <dbReference type="SAM" id="SignalP"/>
    </source>
</evidence>
<evidence type="ECO:0000256" key="1">
    <source>
        <dbReference type="ARBA" id="ARBA00022729"/>
    </source>
</evidence>
<keyword evidence="1 2" id="KW-0732">Signal</keyword>
<dbReference type="Pfam" id="PF18058">
    <property type="entry name" value="SbsC_C"/>
    <property type="match status" value="1"/>
</dbReference>
<evidence type="ECO:0000313" key="6">
    <source>
        <dbReference type="Proteomes" id="UP000682403"/>
    </source>
</evidence>
<feature type="domain" description="Bacterial Ig-like" evidence="4">
    <location>
        <begin position="451"/>
        <end position="544"/>
    </location>
</feature>
<evidence type="ECO:0000259" key="3">
    <source>
        <dbReference type="Pfam" id="PF18058"/>
    </source>
</evidence>
<dbReference type="RefSeq" id="WP_211561361.1">
    <property type="nucleotide sequence ID" value="NZ_JAGVRK010000001.1"/>
</dbReference>
<feature type="domain" description="SbsC C-terminal" evidence="3">
    <location>
        <begin position="54"/>
        <end position="175"/>
    </location>
</feature>
<sequence length="878" mass="90526">MSKKNTVKLGLAAAVAASSLVAANPAQAAAASKAETLVKQAEAAVAKLKPFYTITKAEQVMVSAEFTKAYNEATAAVKAAQAVKPTGTWATKLAAAEQNRIKAARIIDAVKVGADLEKKVAALDALVKANKLDDTTVAAYNAVSNAVLAMERSAGKVYGADARKAVQAKYVLPGKIAKEVVIFEVSRYNLHKELKQLIADNKLDEVPAKVALLQRLEERSVRIKEEGNKLHPGMYPALKEINDALAADKAKVVADYEAKLTPVVTGVSAINGTKMEVKFNKVIDKNTISLGDFTITALDGQTFANAKTGTLSADGKTFTIETTGADKFDKRYDVKLAAQSVKSTDGKDVAEYSTTVNVSDKAAPVIKSVSYTPAASGKVDVKVTFDERVSTVGTVSVNGNQVLPNFTANSDSFTVTGLDAGTAYKVDVVGATDIAGNVANPLSSTVSTVKDTTAPTVAVSTTASAVKLKFSEEVQNTGGNAFVLKVNGTTLTAVQDSNDPTLYTADVTPALGGSTFLNNAKVNVTSVNDLAGNKGQDSEVTANFVADTTAPKFVSASADGKTLVLKYDEAIKASTAAALDETALTLKYVDADGVLHTYAAGTDFTATTTAGSDLNGNSGIDVGTDEEKYVTVTLDEAGTADFITAANKFAQGTYTVTVAKDILTDNAGNKVAASTFNVAVGAASASKTVTYATTTTGLANNQFKVVYNTDMGQSALDASKYTLAGSSLPAGTTLTFVGDKKNVLVTLPEGYVTVSGTRVLSVSGVTASNGDTQNTTSQTQQTVTLKENVVPVAKTVTIASDSKATVDFSEVVTGATTGITVKVNGATVSSTPSVVSGDLVIDFVAGTLKSGDKVTVEFSGAALADAAGNKVKDGSITN</sequence>
<dbReference type="EMBL" id="JAGVRK010000001">
    <property type="protein sequence ID" value="MBS2970737.1"/>
    <property type="molecule type" value="Genomic_DNA"/>
</dbReference>
<evidence type="ECO:0008006" key="7">
    <source>
        <dbReference type="Google" id="ProtNLM"/>
    </source>
</evidence>